<organism evidence="2 3">
    <name type="scientific">Kutzneria kofuensis</name>
    <dbReference type="NCBI Taxonomy" id="103725"/>
    <lineage>
        <taxon>Bacteria</taxon>
        <taxon>Bacillati</taxon>
        <taxon>Actinomycetota</taxon>
        <taxon>Actinomycetes</taxon>
        <taxon>Pseudonocardiales</taxon>
        <taxon>Pseudonocardiaceae</taxon>
        <taxon>Kutzneria</taxon>
    </lineage>
</organism>
<comment type="caution">
    <text evidence="2">The sequence shown here is derived from an EMBL/GenBank/DDBJ whole genome shotgun (WGS) entry which is preliminary data.</text>
</comment>
<evidence type="ECO:0000313" key="2">
    <source>
        <dbReference type="EMBL" id="MBB5895678.1"/>
    </source>
</evidence>
<dbReference type="AlphaFoldDB" id="A0A7W9KN88"/>
<name>A0A7W9KN88_9PSEU</name>
<accession>A0A7W9KN88</accession>
<feature type="signal peptide" evidence="1">
    <location>
        <begin position="1"/>
        <end position="23"/>
    </location>
</feature>
<keyword evidence="1" id="KW-0732">Signal</keyword>
<protein>
    <recommendedName>
        <fullName evidence="4">Peptidase inhibitor family I36</fullName>
    </recommendedName>
</protein>
<dbReference type="EMBL" id="JACHIR010000001">
    <property type="protein sequence ID" value="MBB5895678.1"/>
    <property type="molecule type" value="Genomic_DNA"/>
</dbReference>
<dbReference type="Pfam" id="PF03995">
    <property type="entry name" value="Inhibitor_I36"/>
    <property type="match status" value="1"/>
</dbReference>
<sequence length="124" mass="13347">MLRIYSAAVALLAALGTAPMAAAAPAASAQPMGYDSCKPGWFCIYSGWNGGGTKCQWSDPSVRDTADLCSFIQKGQNVRSVWNGTGHRVQYYTGNNYHNRIGSTLAHAGGNLQGNYQIRSFRPQ</sequence>
<proteinExistence type="predicted"/>
<evidence type="ECO:0000313" key="3">
    <source>
        <dbReference type="Proteomes" id="UP000585638"/>
    </source>
</evidence>
<feature type="chain" id="PRO_5031240581" description="Peptidase inhibitor family I36" evidence="1">
    <location>
        <begin position="24"/>
        <end position="124"/>
    </location>
</feature>
<evidence type="ECO:0000256" key="1">
    <source>
        <dbReference type="SAM" id="SignalP"/>
    </source>
</evidence>
<dbReference type="RefSeq" id="WP_184867440.1">
    <property type="nucleotide sequence ID" value="NZ_BAAAWY010000098.1"/>
</dbReference>
<keyword evidence="3" id="KW-1185">Reference proteome</keyword>
<dbReference type="Proteomes" id="UP000585638">
    <property type="component" value="Unassembled WGS sequence"/>
</dbReference>
<reference evidence="2 3" key="1">
    <citation type="submission" date="2020-08" db="EMBL/GenBank/DDBJ databases">
        <title>Sequencing the genomes of 1000 actinobacteria strains.</title>
        <authorList>
            <person name="Klenk H.-P."/>
        </authorList>
    </citation>
    <scope>NUCLEOTIDE SEQUENCE [LARGE SCALE GENOMIC DNA]</scope>
    <source>
        <strain evidence="2 3">DSM 43851</strain>
    </source>
</reference>
<evidence type="ECO:0008006" key="4">
    <source>
        <dbReference type="Google" id="ProtNLM"/>
    </source>
</evidence>
<gene>
    <name evidence="2" type="ORF">BJ998_006874</name>
</gene>